<dbReference type="PANTHER" id="PTHR35272">
    <property type="entry name" value="THIOL:DISULFIDE INTERCHANGE PROTEIN DSBC-RELATED"/>
    <property type="match status" value="1"/>
</dbReference>
<accession>A0A2N7PKD9</accession>
<gene>
    <name evidence="9" type="ORF">C0197_02280</name>
</gene>
<dbReference type="Pfam" id="PF13098">
    <property type="entry name" value="Thioredoxin_2"/>
    <property type="match status" value="1"/>
</dbReference>
<feature type="domain" description="Disulphide bond isomerase DsbC/G N-terminal" evidence="7">
    <location>
        <begin position="26"/>
        <end position="97"/>
    </location>
</feature>
<dbReference type="Pfam" id="PF10411">
    <property type="entry name" value="DsbC_N"/>
    <property type="match status" value="1"/>
</dbReference>
<evidence type="ECO:0000259" key="7">
    <source>
        <dbReference type="Pfam" id="PF10411"/>
    </source>
</evidence>
<dbReference type="GO" id="GO:0042597">
    <property type="term" value="C:periplasmic space"/>
    <property type="evidence" value="ECO:0007669"/>
    <property type="project" value="UniProtKB-SubCell"/>
</dbReference>
<organism evidence="9 10">
    <name type="scientific">Caldimicrobium thiodismutans</name>
    <dbReference type="NCBI Taxonomy" id="1653476"/>
    <lineage>
        <taxon>Bacteria</taxon>
        <taxon>Pseudomonadati</taxon>
        <taxon>Thermodesulfobacteriota</taxon>
        <taxon>Thermodesulfobacteria</taxon>
        <taxon>Thermodesulfobacteriales</taxon>
        <taxon>Thermodesulfobacteriaceae</taxon>
        <taxon>Caldimicrobium</taxon>
    </lineage>
</organism>
<dbReference type="InterPro" id="IPR051470">
    <property type="entry name" value="Thiol:disulfide_interchange"/>
</dbReference>
<reference evidence="9 10" key="1">
    <citation type="submission" date="2018-01" db="EMBL/GenBank/DDBJ databases">
        <title>Metagenomic assembled genomes from two thermal pools in the Uzon Caldera, Kamchatka, Russia.</title>
        <authorList>
            <person name="Wilkins L."/>
            <person name="Ettinger C."/>
        </authorList>
    </citation>
    <scope>NUCLEOTIDE SEQUENCE [LARGE SCALE GENOMIC DNA]</scope>
    <source>
        <strain evidence="9">ZAV-15</strain>
    </source>
</reference>
<keyword evidence="6" id="KW-0676">Redox-active center</keyword>
<dbReference type="CDD" id="cd03020">
    <property type="entry name" value="DsbA_DsbC_DsbG"/>
    <property type="match status" value="1"/>
</dbReference>
<dbReference type="InterPro" id="IPR012336">
    <property type="entry name" value="Thioredoxin-like_fold"/>
</dbReference>
<evidence type="ECO:0000256" key="5">
    <source>
        <dbReference type="ARBA" id="ARBA00023157"/>
    </source>
</evidence>
<evidence type="ECO:0000256" key="2">
    <source>
        <dbReference type="ARBA" id="ARBA00009813"/>
    </source>
</evidence>
<dbReference type="InterPro" id="IPR009094">
    <property type="entry name" value="DiS-bond_isomerase_DsbC/G_N_sf"/>
</dbReference>
<keyword evidence="4" id="KW-0574">Periplasm</keyword>
<evidence type="ECO:0000259" key="8">
    <source>
        <dbReference type="Pfam" id="PF13098"/>
    </source>
</evidence>
<evidence type="ECO:0000256" key="4">
    <source>
        <dbReference type="ARBA" id="ARBA00022764"/>
    </source>
</evidence>
<comment type="similarity">
    <text evidence="2">Belongs to the thioredoxin family. DsbC subfamily.</text>
</comment>
<dbReference type="Gene3D" id="3.10.450.70">
    <property type="entry name" value="Disulphide bond isomerase, DsbC/G, N-terminal"/>
    <property type="match status" value="1"/>
</dbReference>
<proteinExistence type="inferred from homology"/>
<dbReference type="Gene3D" id="3.40.30.10">
    <property type="entry name" value="Glutaredoxin"/>
    <property type="match status" value="1"/>
</dbReference>
<dbReference type="PANTHER" id="PTHR35272:SF3">
    <property type="entry name" value="THIOL:DISULFIDE INTERCHANGE PROTEIN DSBC"/>
    <property type="match status" value="1"/>
</dbReference>
<name>A0A2N7PKD9_9BACT</name>
<keyword evidence="5" id="KW-1015">Disulfide bond</keyword>
<dbReference type="SUPFAM" id="SSF54423">
    <property type="entry name" value="DsbC/DsbG N-terminal domain-like"/>
    <property type="match status" value="1"/>
</dbReference>
<sequence>MKKVFYILSSFILVLNACKGAIGESSKCPKLEDLQKTINNIQQGIQLEKVSHTPVYGLCEVVVKVSDSDRGIFYTDSQGKYVITGNIIELSSMKNLTGERLASLNKKVLPKETLAELEKYVAFTVGTSPNYVYLITDPDCPYCKKAEAILEELIKSGKLTVKVILFPLEQRHPQAKAKAISILCDKKGFEGLKAGYLSNNQCAEGKSLVEKSINFMQKIGVRGTPTFVFPDGEMKSGVLSPEYILSKFKKKS</sequence>
<evidence type="ECO:0000313" key="10">
    <source>
        <dbReference type="Proteomes" id="UP000235731"/>
    </source>
</evidence>
<dbReference type="Proteomes" id="UP000235731">
    <property type="component" value="Unassembled WGS sequence"/>
</dbReference>
<dbReference type="SUPFAM" id="SSF52833">
    <property type="entry name" value="Thioredoxin-like"/>
    <property type="match status" value="1"/>
</dbReference>
<dbReference type="EMBL" id="PNIE01000030">
    <property type="protein sequence ID" value="PMP63616.1"/>
    <property type="molecule type" value="Genomic_DNA"/>
</dbReference>
<feature type="domain" description="Thioredoxin-like fold" evidence="8">
    <location>
        <begin position="130"/>
        <end position="245"/>
    </location>
</feature>
<dbReference type="InterPro" id="IPR033954">
    <property type="entry name" value="DiS-bond_Isoase_DsbC/G"/>
</dbReference>
<evidence type="ECO:0000313" key="9">
    <source>
        <dbReference type="EMBL" id="PMP63616.1"/>
    </source>
</evidence>
<comment type="subcellular location">
    <subcellularLocation>
        <location evidence="1">Periplasm</location>
    </subcellularLocation>
</comment>
<evidence type="ECO:0000256" key="6">
    <source>
        <dbReference type="ARBA" id="ARBA00023284"/>
    </source>
</evidence>
<dbReference type="InterPro" id="IPR036249">
    <property type="entry name" value="Thioredoxin-like_sf"/>
</dbReference>
<evidence type="ECO:0000256" key="3">
    <source>
        <dbReference type="ARBA" id="ARBA00022729"/>
    </source>
</evidence>
<evidence type="ECO:0000256" key="1">
    <source>
        <dbReference type="ARBA" id="ARBA00004418"/>
    </source>
</evidence>
<comment type="caution">
    <text evidence="9">The sequence shown here is derived from an EMBL/GenBank/DDBJ whole genome shotgun (WGS) entry which is preliminary data.</text>
</comment>
<dbReference type="AlphaFoldDB" id="A0A2N7PKD9"/>
<protein>
    <submittedName>
        <fullName evidence="9">Thiol:disulfide interchange protein</fullName>
    </submittedName>
</protein>
<dbReference type="InterPro" id="IPR018950">
    <property type="entry name" value="DiS-bond_isomerase_DsbC/G_N"/>
</dbReference>
<keyword evidence="3" id="KW-0732">Signal</keyword>